<evidence type="ECO:0000313" key="2">
    <source>
        <dbReference type="EMBL" id="CAD8302966.1"/>
    </source>
</evidence>
<feature type="transmembrane region" description="Helical" evidence="1">
    <location>
        <begin position="63"/>
        <end position="82"/>
    </location>
</feature>
<protein>
    <submittedName>
        <fullName evidence="2">Uncharacterized protein</fullName>
    </submittedName>
</protein>
<dbReference type="EMBL" id="HBED01012431">
    <property type="protein sequence ID" value="CAD8302966.1"/>
    <property type="molecule type" value="Transcribed_RNA"/>
</dbReference>
<sequence length="263" mass="30265">MLARTAFFVFALAVLFLCAWLFSLRNLLEVHFWDPVYALDRMHEDPQGAMASVGASYYTKRRYFAFLPHVIAAILWWNLYFLQLVKPIRRKYPVFHRYLGRFLMCVAICQTVTGSALACTSRSSTIKLVSFLTAGSSFYCVVQAWWYARAKDFTRHKYWAQRLVGYMSTIALQRFWVVTLIVTHELGWNFLYPPLDGKEDEDVDRIIFKLFDDSFVLAMITALLGTEWYLAAEQGMMNAPDPISREGGQCLSGSPSEKTPLVV</sequence>
<keyword evidence="1" id="KW-0812">Transmembrane</keyword>
<dbReference type="InterPro" id="IPR018750">
    <property type="entry name" value="DUF2306_membrane"/>
</dbReference>
<accession>A0A7R9Z3Q9</accession>
<dbReference type="Pfam" id="PF10067">
    <property type="entry name" value="DUF2306"/>
    <property type="match status" value="1"/>
</dbReference>
<gene>
    <name evidence="2" type="ORF">TDUB1175_LOCUS6184</name>
</gene>
<keyword evidence="1" id="KW-0472">Membrane</keyword>
<dbReference type="AlphaFoldDB" id="A0A7R9Z3Q9"/>
<reference evidence="2" key="1">
    <citation type="submission" date="2021-01" db="EMBL/GenBank/DDBJ databases">
        <authorList>
            <person name="Corre E."/>
            <person name="Pelletier E."/>
            <person name="Niang G."/>
            <person name="Scheremetjew M."/>
            <person name="Finn R."/>
            <person name="Kale V."/>
            <person name="Holt S."/>
            <person name="Cochrane G."/>
            <person name="Meng A."/>
            <person name="Brown T."/>
            <person name="Cohen L."/>
        </authorList>
    </citation>
    <scope>NUCLEOTIDE SEQUENCE</scope>
    <source>
        <strain evidence="2">CCMP147</strain>
    </source>
</reference>
<keyword evidence="1" id="KW-1133">Transmembrane helix</keyword>
<evidence type="ECO:0000256" key="1">
    <source>
        <dbReference type="SAM" id="Phobius"/>
    </source>
</evidence>
<organism evidence="2">
    <name type="scientific">Pseudictyota dubia</name>
    <dbReference type="NCBI Taxonomy" id="2749911"/>
    <lineage>
        <taxon>Eukaryota</taxon>
        <taxon>Sar</taxon>
        <taxon>Stramenopiles</taxon>
        <taxon>Ochrophyta</taxon>
        <taxon>Bacillariophyta</taxon>
        <taxon>Mediophyceae</taxon>
        <taxon>Biddulphiophycidae</taxon>
        <taxon>Eupodiscales</taxon>
        <taxon>Odontellaceae</taxon>
        <taxon>Pseudictyota</taxon>
    </lineage>
</organism>
<feature type="transmembrane region" description="Helical" evidence="1">
    <location>
        <begin position="124"/>
        <end position="142"/>
    </location>
</feature>
<feature type="transmembrane region" description="Helical" evidence="1">
    <location>
        <begin position="98"/>
        <end position="118"/>
    </location>
</feature>
<feature type="transmembrane region" description="Helical" evidence="1">
    <location>
        <begin position="163"/>
        <end position="186"/>
    </location>
</feature>
<name>A0A7R9Z3Q9_9STRA</name>
<proteinExistence type="predicted"/>
<feature type="transmembrane region" description="Helical" evidence="1">
    <location>
        <begin position="206"/>
        <end position="230"/>
    </location>
</feature>